<keyword evidence="5 6" id="KW-0472">Membrane</keyword>
<sequence>MDLAKSITKLFGAKLLSSIISFVGLAFFARELGASELGTFFLFQAAVGILKLPANFGINGALEKRISGSNQPGIFLSTAIFLKFLPLTLISIAIFAFREVINEYVGTTVGVSLIAGLIAAEAYQMVMHLLRGELDVSRSADLVLLRRMLWIAFGVTSISILNYKANGLIYAWILATVCAFISGIYLKSTSTGYPSWSKARSLFSFAKFDVISGAGSVLFNWLDVLIIGLVLSQAEVGAYETAWRLASVTILLGIAVRNSMFPQVSVWHNEGNWDKISSTVSNMITASLFFVIPSFVGVAILSEELLGLIFGEEFVLASTALSILVAQKMFQAINQVIGRTLQATGSADLAAYAMIGGALVNIMLNIILVPTYGLEGAALATFFSYLCMTTIRVHFFKRYISMSPDWTGLGWLTLSSAAMGLAVWVATLVVVPNSLFKLATVVSVGVTVYFVVVLASERMRARAVKQIMDI</sequence>
<evidence type="ECO:0000256" key="5">
    <source>
        <dbReference type="ARBA" id="ARBA00023136"/>
    </source>
</evidence>
<feature type="transmembrane region" description="Helical" evidence="6">
    <location>
        <begin position="280"/>
        <end position="302"/>
    </location>
</feature>
<evidence type="ECO:0000256" key="6">
    <source>
        <dbReference type="SAM" id="Phobius"/>
    </source>
</evidence>
<feature type="transmembrane region" description="Helical" evidence="6">
    <location>
        <begin position="104"/>
        <end position="123"/>
    </location>
</feature>
<dbReference type="RefSeq" id="WP_185192972.1">
    <property type="nucleotide sequence ID" value="NZ_JACKXD010000003.1"/>
</dbReference>
<protein>
    <submittedName>
        <fullName evidence="7">Flippase</fullName>
    </submittedName>
</protein>
<dbReference type="EMBL" id="JACKXD010000003">
    <property type="protein sequence ID" value="MBB6646609.1"/>
    <property type="molecule type" value="Genomic_DNA"/>
</dbReference>
<gene>
    <name evidence="7" type="ORF">H5V44_09970</name>
</gene>
<dbReference type="InterPro" id="IPR050833">
    <property type="entry name" value="Poly_Biosynth_Transport"/>
</dbReference>
<keyword evidence="2" id="KW-1003">Cell membrane</keyword>
<evidence type="ECO:0000256" key="4">
    <source>
        <dbReference type="ARBA" id="ARBA00022989"/>
    </source>
</evidence>
<name>A0A7J9SKG8_9EURY</name>
<feature type="transmembrane region" description="Helical" evidence="6">
    <location>
        <begin position="12"/>
        <end position="29"/>
    </location>
</feature>
<reference evidence="7 8" key="1">
    <citation type="submission" date="2020-08" db="EMBL/GenBank/DDBJ databases">
        <authorList>
            <person name="Seo M.-J."/>
        </authorList>
    </citation>
    <scope>NUCLEOTIDE SEQUENCE [LARGE SCALE GENOMIC DNA]</scope>
    <source>
        <strain evidence="7 8">MBLA0160</strain>
    </source>
</reference>
<feature type="transmembrane region" description="Helical" evidence="6">
    <location>
        <begin position="169"/>
        <end position="187"/>
    </location>
</feature>
<feature type="transmembrane region" description="Helical" evidence="6">
    <location>
        <begin position="435"/>
        <end position="455"/>
    </location>
</feature>
<evidence type="ECO:0000313" key="7">
    <source>
        <dbReference type="EMBL" id="MBB6646609.1"/>
    </source>
</evidence>
<dbReference type="AlphaFoldDB" id="A0A7J9SKG8"/>
<proteinExistence type="predicted"/>
<accession>A0A7J9SKG8</accession>
<comment type="caution">
    <text evidence="7">The sequence shown here is derived from an EMBL/GenBank/DDBJ whole genome shotgun (WGS) entry which is preliminary data.</text>
</comment>
<feature type="transmembrane region" description="Helical" evidence="6">
    <location>
        <begin position="74"/>
        <end position="98"/>
    </location>
</feature>
<dbReference type="PANTHER" id="PTHR30250">
    <property type="entry name" value="PST FAMILY PREDICTED COLANIC ACID TRANSPORTER"/>
    <property type="match status" value="1"/>
</dbReference>
<feature type="transmembrane region" description="Helical" evidence="6">
    <location>
        <begin position="408"/>
        <end position="429"/>
    </location>
</feature>
<dbReference type="GO" id="GO:0005886">
    <property type="term" value="C:plasma membrane"/>
    <property type="evidence" value="ECO:0007669"/>
    <property type="project" value="UniProtKB-SubCell"/>
</dbReference>
<evidence type="ECO:0000256" key="2">
    <source>
        <dbReference type="ARBA" id="ARBA00022475"/>
    </source>
</evidence>
<evidence type="ECO:0000256" key="3">
    <source>
        <dbReference type="ARBA" id="ARBA00022692"/>
    </source>
</evidence>
<feature type="transmembrane region" description="Helical" evidence="6">
    <location>
        <begin position="208"/>
        <end position="230"/>
    </location>
</feature>
<dbReference type="PANTHER" id="PTHR30250:SF11">
    <property type="entry name" value="O-ANTIGEN TRANSPORTER-RELATED"/>
    <property type="match status" value="1"/>
</dbReference>
<evidence type="ECO:0000256" key="1">
    <source>
        <dbReference type="ARBA" id="ARBA00004651"/>
    </source>
</evidence>
<comment type="subcellular location">
    <subcellularLocation>
        <location evidence="1">Cell membrane</location>
        <topology evidence="1">Multi-pass membrane protein</topology>
    </subcellularLocation>
</comment>
<keyword evidence="4 6" id="KW-1133">Transmembrane helix</keyword>
<feature type="transmembrane region" description="Helical" evidence="6">
    <location>
        <begin position="144"/>
        <end position="163"/>
    </location>
</feature>
<feature type="transmembrane region" description="Helical" evidence="6">
    <location>
        <begin position="314"/>
        <end position="337"/>
    </location>
</feature>
<keyword evidence="3 6" id="KW-0812">Transmembrane</keyword>
<feature type="transmembrane region" description="Helical" evidence="6">
    <location>
        <begin position="41"/>
        <end position="62"/>
    </location>
</feature>
<dbReference type="CDD" id="cd13128">
    <property type="entry name" value="MATE_Wzx_like"/>
    <property type="match status" value="1"/>
</dbReference>
<keyword evidence="8" id="KW-1185">Reference proteome</keyword>
<evidence type="ECO:0000313" key="8">
    <source>
        <dbReference type="Proteomes" id="UP000546257"/>
    </source>
</evidence>
<feature type="transmembrane region" description="Helical" evidence="6">
    <location>
        <begin position="349"/>
        <end position="370"/>
    </location>
</feature>
<organism evidence="7 8">
    <name type="scientific">Halobellus ruber</name>
    <dbReference type="NCBI Taxonomy" id="2761102"/>
    <lineage>
        <taxon>Archaea</taxon>
        <taxon>Methanobacteriati</taxon>
        <taxon>Methanobacteriota</taxon>
        <taxon>Stenosarchaea group</taxon>
        <taxon>Halobacteria</taxon>
        <taxon>Halobacteriales</taxon>
        <taxon>Haloferacaceae</taxon>
        <taxon>Halobellus</taxon>
    </lineage>
</organism>
<dbReference type="Pfam" id="PF13440">
    <property type="entry name" value="Polysacc_synt_3"/>
    <property type="match status" value="1"/>
</dbReference>
<feature type="transmembrane region" description="Helical" evidence="6">
    <location>
        <begin position="376"/>
        <end position="396"/>
    </location>
</feature>
<dbReference type="Proteomes" id="UP000546257">
    <property type="component" value="Unassembled WGS sequence"/>
</dbReference>